<dbReference type="EC" id="2.4.-.-" evidence="1"/>
<keyword evidence="2" id="KW-1185">Reference proteome</keyword>
<reference evidence="1 2" key="1">
    <citation type="journal article" date="2016" name="Genome Announc.">
        <title>Draft Genome Sequence of the Thermotolerant Cyanobacterium Desertifilum sp. IPPAS B-1220.</title>
        <authorList>
            <person name="Mironov K.S."/>
            <person name="Sinetova M.A."/>
            <person name="Bolatkhan K."/>
            <person name="Zayadan B.K."/>
            <person name="Ustinova V.V."/>
            <person name="Kupriyanova E.V."/>
            <person name="Skrypnik A.N."/>
            <person name="Gogoleva N.E."/>
            <person name="Gogolev Y.V."/>
            <person name="Los D.A."/>
        </authorList>
    </citation>
    <scope>NUCLEOTIDE SEQUENCE [LARGE SCALE GENOMIC DNA]</scope>
    <source>
        <strain evidence="1 2">IPPAS B-1220</strain>
    </source>
</reference>
<name>A0ACD5GR07_9CYAN</name>
<evidence type="ECO:0000313" key="2">
    <source>
        <dbReference type="Proteomes" id="UP000095472"/>
    </source>
</evidence>
<sequence length="239" mass="27434">MNEYRLSIALITRNLPDLLERCLRSLRSQSIQPFEVVVSDDSEPEYVVANQLIAQKWNCRYLTGTRRGLQANLNNAILACQGTHVRIVNDDHIFPENHFKVLLQAIESDPECIWTLGEYYEMPHSNAILHLPGEVQPRGYHKPITNYTNSFGISGGSATLPRKIFEIHRFLETFGYVCDLEFGPRLSALGYRIRYCPDTYVIHLSEGSAEERIDKRKFVYPKGSFCWRILPIAVIDLTS</sequence>
<dbReference type="EMBL" id="CP182909">
    <property type="protein sequence ID" value="XPM62934.1"/>
    <property type="molecule type" value="Genomic_DNA"/>
</dbReference>
<evidence type="ECO:0000313" key="1">
    <source>
        <dbReference type="EMBL" id="XPM62934.1"/>
    </source>
</evidence>
<proteinExistence type="predicted"/>
<protein>
    <submittedName>
        <fullName evidence="1">Glycosyltransferase family 2 protein</fullName>
        <ecNumber evidence="1">2.4.-.-</ecNumber>
    </submittedName>
</protein>
<keyword evidence="1" id="KW-0808">Transferase</keyword>
<organism evidence="1 2">
    <name type="scientific">Desertifilum tharense IPPAS B-1220</name>
    <dbReference type="NCBI Taxonomy" id="1781255"/>
    <lineage>
        <taxon>Bacteria</taxon>
        <taxon>Bacillati</taxon>
        <taxon>Cyanobacteriota</taxon>
        <taxon>Cyanophyceae</taxon>
        <taxon>Desertifilales</taxon>
        <taxon>Desertifilaceae</taxon>
        <taxon>Desertifilum</taxon>
    </lineage>
</organism>
<accession>A0ACD5GR07</accession>
<keyword evidence="1" id="KW-0328">Glycosyltransferase</keyword>
<dbReference type="Proteomes" id="UP000095472">
    <property type="component" value="Chromosome"/>
</dbReference>
<gene>
    <name evidence="1" type="ORF">BH720_025945</name>
</gene>